<accession>A0ABX3YSZ2</accession>
<name>A0ABX3YSZ2_9GAMM</name>
<sequence>MLEVIKEQKMSVTAELRKLFETELHNYLKANLVCASNIKCLKKEISIKKTKDNEASGYICFDFLNNARGYCLCTSVDSPELIDFFNKVNPPYRSNKPEGVVYAMNTSMEGSFKSFAPNFGGTVDLPRNEEERKKACEWIYTKVKDIYLPRAMNLIELKPEAVKDIILFPNYYAYPFLIILYLIKKHNMSLSDKDMESVFSKRKRIIGNKSFDKQLLEKYLSE</sequence>
<dbReference type="EMBL" id="NART01000075">
    <property type="protein sequence ID" value="OTQ08621.1"/>
    <property type="molecule type" value="Genomic_DNA"/>
</dbReference>
<evidence type="ECO:0000313" key="2">
    <source>
        <dbReference type="Proteomes" id="UP000194800"/>
    </source>
</evidence>
<reference evidence="1 2" key="1">
    <citation type="submission" date="2017-03" db="EMBL/GenBank/DDBJ databases">
        <title>Comparative genomics of honeybee gut symbionts reveal geographically distinct and subgroup specific antibiotic resistance.</title>
        <authorList>
            <person name="Ludvigsen J."/>
            <person name="Porcellato D."/>
            <person name="Labee-Lund T.M."/>
            <person name="Amdam G.V."/>
            <person name="Rudi K."/>
        </authorList>
    </citation>
    <scope>NUCLEOTIDE SEQUENCE [LARGE SCALE GENOMIC DNA]</scope>
    <source>
        <strain evidence="1 2">A-9-12</strain>
    </source>
</reference>
<gene>
    <name evidence="1" type="ORF">B6C91_11730</name>
</gene>
<organism evidence="1 2">
    <name type="scientific">Gilliamella apicola</name>
    <dbReference type="NCBI Taxonomy" id="1196095"/>
    <lineage>
        <taxon>Bacteria</taxon>
        <taxon>Pseudomonadati</taxon>
        <taxon>Pseudomonadota</taxon>
        <taxon>Gammaproteobacteria</taxon>
        <taxon>Orbales</taxon>
        <taxon>Orbaceae</taxon>
        <taxon>Gilliamella</taxon>
    </lineage>
</organism>
<dbReference type="Proteomes" id="UP000194800">
    <property type="component" value="Unassembled WGS sequence"/>
</dbReference>
<proteinExistence type="predicted"/>
<evidence type="ECO:0000313" key="1">
    <source>
        <dbReference type="EMBL" id="OTQ08621.1"/>
    </source>
</evidence>
<protein>
    <submittedName>
        <fullName evidence="1">Uncharacterized protein</fullName>
    </submittedName>
</protein>
<keyword evidence="2" id="KW-1185">Reference proteome</keyword>
<comment type="caution">
    <text evidence="1">The sequence shown here is derived from an EMBL/GenBank/DDBJ whole genome shotgun (WGS) entry which is preliminary data.</text>
</comment>